<protein>
    <submittedName>
        <fullName evidence="8">Fungal-specific transcription factor domain-containing protein</fullName>
    </submittedName>
</protein>
<dbReference type="OrthoDB" id="25818at2759"/>
<feature type="domain" description="Zn(2)-C6 fungal-type" evidence="7">
    <location>
        <begin position="7"/>
        <end position="35"/>
    </location>
</feature>
<accession>A0A9W9UXI1</accession>
<feature type="compositionally biased region" description="Low complexity" evidence="6">
    <location>
        <begin position="66"/>
        <end position="77"/>
    </location>
</feature>
<dbReference type="PROSITE" id="PS50048">
    <property type="entry name" value="ZN2_CY6_FUNGAL_2"/>
    <property type="match status" value="1"/>
</dbReference>
<keyword evidence="9" id="KW-1185">Reference proteome</keyword>
<dbReference type="EMBL" id="JAPZBS010000009">
    <property type="protein sequence ID" value="KAJ5358795.1"/>
    <property type="molecule type" value="Genomic_DNA"/>
</dbReference>
<evidence type="ECO:0000256" key="3">
    <source>
        <dbReference type="ARBA" id="ARBA00023125"/>
    </source>
</evidence>
<feature type="region of interest" description="Disordered" evidence="6">
    <location>
        <begin position="63"/>
        <end position="102"/>
    </location>
</feature>
<comment type="subcellular location">
    <subcellularLocation>
        <location evidence="1">Nucleus</location>
    </subcellularLocation>
</comment>
<evidence type="ECO:0000256" key="2">
    <source>
        <dbReference type="ARBA" id="ARBA00023015"/>
    </source>
</evidence>
<evidence type="ECO:0000256" key="4">
    <source>
        <dbReference type="ARBA" id="ARBA00023163"/>
    </source>
</evidence>
<dbReference type="PANTHER" id="PTHR37534">
    <property type="entry name" value="TRANSCRIPTIONAL ACTIVATOR PROTEIN UGA3"/>
    <property type="match status" value="1"/>
</dbReference>
<dbReference type="GO" id="GO:0005634">
    <property type="term" value="C:nucleus"/>
    <property type="evidence" value="ECO:0007669"/>
    <property type="project" value="UniProtKB-SubCell"/>
</dbReference>
<keyword evidence="5" id="KW-0539">Nucleus</keyword>
<dbReference type="AlphaFoldDB" id="A0A9W9UXI1"/>
<dbReference type="GeneID" id="81443300"/>
<comment type="caution">
    <text evidence="8">The sequence shown here is derived from an EMBL/GenBank/DDBJ whole genome shotgun (WGS) entry which is preliminary data.</text>
</comment>
<keyword evidence="3" id="KW-0238">DNA-binding</keyword>
<dbReference type="Pfam" id="PF00172">
    <property type="entry name" value="Zn_clus"/>
    <property type="match status" value="1"/>
</dbReference>
<dbReference type="CDD" id="cd12148">
    <property type="entry name" value="fungal_TF_MHR"/>
    <property type="match status" value="1"/>
</dbReference>
<dbReference type="Gene3D" id="4.10.240.10">
    <property type="entry name" value="Zn(2)-C6 fungal-type DNA-binding domain"/>
    <property type="match status" value="1"/>
</dbReference>
<organism evidence="8 9">
    <name type="scientific">Penicillium cataractarum</name>
    <dbReference type="NCBI Taxonomy" id="2100454"/>
    <lineage>
        <taxon>Eukaryota</taxon>
        <taxon>Fungi</taxon>
        <taxon>Dikarya</taxon>
        <taxon>Ascomycota</taxon>
        <taxon>Pezizomycotina</taxon>
        <taxon>Eurotiomycetes</taxon>
        <taxon>Eurotiomycetidae</taxon>
        <taxon>Eurotiales</taxon>
        <taxon>Aspergillaceae</taxon>
        <taxon>Penicillium</taxon>
    </lineage>
</organism>
<dbReference type="CDD" id="cd00067">
    <property type="entry name" value="GAL4"/>
    <property type="match status" value="1"/>
</dbReference>
<dbReference type="GO" id="GO:0000976">
    <property type="term" value="F:transcription cis-regulatory region binding"/>
    <property type="evidence" value="ECO:0007669"/>
    <property type="project" value="TreeGrafter"/>
</dbReference>
<dbReference type="InterPro" id="IPR001138">
    <property type="entry name" value="Zn2Cys6_DnaBD"/>
</dbReference>
<dbReference type="SMART" id="SM00066">
    <property type="entry name" value="GAL4"/>
    <property type="match status" value="1"/>
</dbReference>
<evidence type="ECO:0000256" key="5">
    <source>
        <dbReference type="ARBA" id="ARBA00023242"/>
    </source>
</evidence>
<keyword evidence="2" id="KW-0805">Transcription regulation</keyword>
<sequence>MRSTEAACLTCRQKSRRCDRGRPVCKRCISKGLQCGGYPDKFRFCGIASRGKWKDRDLPIDEEAVSASSSPSSTIPSRKTALKRSDNSSSRSPHDPLALVSQSSAPIHKSEIDTVLSLDETDILLKHYDQFVCPHQIAHENTSDNPYRRYVLPLAYEQIGLLYAVLGLSACHLGHLKSDKHLYETTAVDYRVKAITALGAAIRKVCSGHFSDNERDGVFATIQILLLHDIRESGISTHGAHISGALSICTQLKLDERLTVKDERTVFFLGNLIWLDIIRAFSVPERLCFTQELRQKLLSLCDLRFEAVNGCPRELALIIGEILEHAKAHSSGRLSTDEYYTQVQTQIQKIYSWDSSRCFYPSEDPLWRCVAEAFRHTCILRAWRLLDPSEPASTPRIQTSVTAILDSLAHVPGTNPIIELNVMPLFMAGADSLSPHSRHYVLLRLSEIQARAEMGWAAPQSLLEKVWQARARQPEHDQSNVPWMDFTHNADPMQQDDYLII</sequence>
<dbReference type="InterPro" id="IPR021858">
    <property type="entry name" value="Fun_TF"/>
</dbReference>
<dbReference type="RefSeq" id="XP_056550081.1">
    <property type="nucleotide sequence ID" value="XM_056704121.1"/>
</dbReference>
<dbReference type="PANTHER" id="PTHR37534:SF49">
    <property type="entry name" value="LYSINE BIOSYNTHESIS REGULATORY PROTEIN LYS14"/>
    <property type="match status" value="1"/>
</dbReference>
<evidence type="ECO:0000256" key="6">
    <source>
        <dbReference type="SAM" id="MobiDB-lite"/>
    </source>
</evidence>
<dbReference type="GO" id="GO:0000981">
    <property type="term" value="F:DNA-binding transcription factor activity, RNA polymerase II-specific"/>
    <property type="evidence" value="ECO:0007669"/>
    <property type="project" value="InterPro"/>
</dbReference>
<evidence type="ECO:0000259" key="7">
    <source>
        <dbReference type="PROSITE" id="PS50048"/>
    </source>
</evidence>
<name>A0A9W9UXI1_9EURO</name>
<keyword evidence="4" id="KW-0804">Transcription</keyword>
<dbReference type="InterPro" id="IPR036864">
    <property type="entry name" value="Zn2-C6_fun-type_DNA-bd_sf"/>
</dbReference>
<dbReference type="Pfam" id="PF11951">
    <property type="entry name" value="Fungal_trans_2"/>
    <property type="match status" value="1"/>
</dbReference>
<evidence type="ECO:0000256" key="1">
    <source>
        <dbReference type="ARBA" id="ARBA00004123"/>
    </source>
</evidence>
<dbReference type="SUPFAM" id="SSF57701">
    <property type="entry name" value="Zn2/Cys6 DNA-binding domain"/>
    <property type="match status" value="1"/>
</dbReference>
<reference evidence="8" key="1">
    <citation type="submission" date="2022-11" db="EMBL/GenBank/DDBJ databases">
        <authorList>
            <person name="Petersen C."/>
        </authorList>
    </citation>
    <scope>NUCLEOTIDE SEQUENCE</scope>
    <source>
        <strain evidence="8">IBT 29864</strain>
    </source>
</reference>
<dbReference type="Proteomes" id="UP001147782">
    <property type="component" value="Unassembled WGS sequence"/>
</dbReference>
<evidence type="ECO:0000313" key="8">
    <source>
        <dbReference type="EMBL" id="KAJ5358795.1"/>
    </source>
</evidence>
<reference evidence="8" key="2">
    <citation type="journal article" date="2023" name="IMA Fungus">
        <title>Comparative genomic study of the Penicillium genus elucidates a diverse pangenome and 15 lateral gene transfer events.</title>
        <authorList>
            <person name="Petersen C."/>
            <person name="Sorensen T."/>
            <person name="Nielsen M.R."/>
            <person name="Sondergaard T.E."/>
            <person name="Sorensen J.L."/>
            <person name="Fitzpatrick D.A."/>
            <person name="Frisvad J.C."/>
            <person name="Nielsen K.L."/>
        </authorList>
    </citation>
    <scope>NUCLEOTIDE SEQUENCE</scope>
    <source>
        <strain evidence="8">IBT 29864</strain>
    </source>
</reference>
<dbReference type="GO" id="GO:0045944">
    <property type="term" value="P:positive regulation of transcription by RNA polymerase II"/>
    <property type="evidence" value="ECO:0007669"/>
    <property type="project" value="TreeGrafter"/>
</dbReference>
<evidence type="ECO:0000313" key="9">
    <source>
        <dbReference type="Proteomes" id="UP001147782"/>
    </source>
</evidence>
<dbReference type="GO" id="GO:0008270">
    <property type="term" value="F:zinc ion binding"/>
    <property type="evidence" value="ECO:0007669"/>
    <property type="project" value="InterPro"/>
</dbReference>
<gene>
    <name evidence="8" type="ORF">N7496_011208</name>
</gene>
<proteinExistence type="predicted"/>